<name>A0AAE1F0G3_PETCI</name>
<feature type="compositionally biased region" description="Low complexity" evidence="2">
    <location>
        <begin position="37"/>
        <end position="48"/>
    </location>
</feature>
<feature type="compositionally biased region" description="Basic and acidic residues" evidence="2">
    <location>
        <begin position="1652"/>
        <end position="1681"/>
    </location>
</feature>
<accession>A0AAE1F0G3</accession>
<dbReference type="GO" id="GO:0030838">
    <property type="term" value="P:positive regulation of actin filament polymerization"/>
    <property type="evidence" value="ECO:0007669"/>
    <property type="project" value="TreeGrafter"/>
</dbReference>
<dbReference type="Gene3D" id="1.20.58.2220">
    <property type="entry name" value="Formin, FH2 domain"/>
    <property type="match status" value="1"/>
</dbReference>
<dbReference type="SUPFAM" id="SSF101447">
    <property type="entry name" value="Formin homology 2 domain (FH2 domain)"/>
    <property type="match status" value="1"/>
</dbReference>
<evidence type="ECO:0000256" key="1">
    <source>
        <dbReference type="SAM" id="Coils"/>
    </source>
</evidence>
<dbReference type="PANTHER" id="PTHR45725:SF1">
    <property type="entry name" value="DISHEVELLED ASSOCIATED ACTIVATOR OF MORPHOGENESIS, ISOFORM D"/>
    <property type="match status" value="1"/>
</dbReference>
<dbReference type="GO" id="GO:0003779">
    <property type="term" value="F:actin binding"/>
    <property type="evidence" value="ECO:0007669"/>
    <property type="project" value="InterPro"/>
</dbReference>
<dbReference type="InterPro" id="IPR016024">
    <property type="entry name" value="ARM-type_fold"/>
</dbReference>
<comment type="caution">
    <text evidence="5">The sequence shown here is derived from an EMBL/GenBank/DDBJ whole genome shotgun (WGS) entry which is preliminary data.</text>
</comment>
<feature type="domain" description="FH2" evidence="4">
    <location>
        <begin position="1266"/>
        <end position="1667"/>
    </location>
</feature>
<dbReference type="SMART" id="SM00498">
    <property type="entry name" value="FH2"/>
    <property type="match status" value="1"/>
</dbReference>
<evidence type="ECO:0000256" key="2">
    <source>
        <dbReference type="SAM" id="MobiDB-lite"/>
    </source>
</evidence>
<dbReference type="PROSITE" id="PS51444">
    <property type="entry name" value="FH2"/>
    <property type="match status" value="1"/>
</dbReference>
<evidence type="ECO:0000259" key="3">
    <source>
        <dbReference type="PROSITE" id="PS51231"/>
    </source>
</evidence>
<proteinExistence type="predicted"/>
<dbReference type="InterPro" id="IPR042201">
    <property type="entry name" value="FH2_Formin_sf"/>
</dbReference>
<dbReference type="Pfam" id="PF02181">
    <property type="entry name" value="FH2"/>
    <property type="match status" value="1"/>
</dbReference>
<feature type="compositionally biased region" description="Basic and acidic residues" evidence="2">
    <location>
        <begin position="19"/>
        <end position="34"/>
    </location>
</feature>
<feature type="compositionally biased region" description="Polar residues" evidence="2">
    <location>
        <begin position="1258"/>
        <end position="1272"/>
    </location>
</feature>
<dbReference type="Gene3D" id="1.10.238.150">
    <property type="entry name" value="Formin, FH3 diaphanous domain"/>
    <property type="match status" value="1"/>
</dbReference>
<feature type="domain" description="DAD" evidence="3">
    <location>
        <begin position="1710"/>
        <end position="1741"/>
    </location>
</feature>
<organism evidence="5 6">
    <name type="scientific">Petrolisthes cinctipes</name>
    <name type="common">Flat porcelain crab</name>
    <dbReference type="NCBI Taxonomy" id="88211"/>
    <lineage>
        <taxon>Eukaryota</taxon>
        <taxon>Metazoa</taxon>
        <taxon>Ecdysozoa</taxon>
        <taxon>Arthropoda</taxon>
        <taxon>Crustacea</taxon>
        <taxon>Multicrustacea</taxon>
        <taxon>Malacostraca</taxon>
        <taxon>Eumalacostraca</taxon>
        <taxon>Eucarida</taxon>
        <taxon>Decapoda</taxon>
        <taxon>Pleocyemata</taxon>
        <taxon>Anomura</taxon>
        <taxon>Galatheoidea</taxon>
        <taxon>Porcellanidae</taxon>
        <taxon>Petrolisthes</taxon>
    </lineage>
</organism>
<dbReference type="EMBL" id="JAWQEG010003735">
    <property type="protein sequence ID" value="KAK3864706.1"/>
    <property type="molecule type" value="Genomic_DNA"/>
</dbReference>
<dbReference type="InterPro" id="IPR051425">
    <property type="entry name" value="Formin_Homology"/>
</dbReference>
<dbReference type="InterPro" id="IPR015425">
    <property type="entry name" value="FH2_Formin"/>
</dbReference>
<feature type="compositionally biased region" description="Pro residues" evidence="2">
    <location>
        <begin position="1197"/>
        <end position="1257"/>
    </location>
</feature>
<dbReference type="PROSITE" id="PS51231">
    <property type="entry name" value="DAD"/>
    <property type="match status" value="1"/>
</dbReference>
<dbReference type="InterPro" id="IPR014767">
    <property type="entry name" value="DAD_dom"/>
</dbReference>
<gene>
    <name evidence="5" type="ORF">Pcinc_029626</name>
</gene>
<dbReference type="PANTHER" id="PTHR45725">
    <property type="entry name" value="FORMIN HOMOLOGY 2 FAMILY MEMBER"/>
    <property type="match status" value="1"/>
</dbReference>
<dbReference type="InterPro" id="IPR010472">
    <property type="entry name" value="FH3_dom"/>
</dbReference>
<feature type="compositionally biased region" description="Gly residues" evidence="2">
    <location>
        <begin position="1686"/>
        <end position="1707"/>
    </location>
</feature>
<dbReference type="SUPFAM" id="SSF48371">
    <property type="entry name" value="ARM repeat"/>
    <property type="match status" value="1"/>
</dbReference>
<sequence>MRLPWGVVDWPLIGRRKSEGVSDGEDWVRREEGGRANNNNVNSSYTTSTHHHQNLSGRYLTQAEQFARSVIYATILRSKAKISAARYRLVQSMAEEEGEGDGFQDDHDTFQFDENEVDDNVGDGGEGGWRLPSSFLKLSRKRSVKLGLKSFRRSFKQPLAELILGGKKWKCELEPSQSPLIPSEESFESLCEEVLQKTYELVTPLDKTGVKVEELLIPGQDMEMEILHETNSLIDMKMKMMQGAMSTEEEKLSLDVTGVENMMVAKTPELGLEVTGVENMMVAKTPELGLEVTGVENMMVAKTPELGFEVTGVENMMVAKTPELGLEVTGVENMMVAKIPELGLEVTGVENMMVAKTPELGFEVTGVENMMVAKTPELGFEVTGVENMMVAKTPELGLEVTGVENMMVAKTPELGLEVTGVENMMVAKIPELGLEVTGVENMMVTDETPVRESLVPLVDLMDLDPSTHDQQHQMKLKREHPKLGIKEAGDGSYEEEMEETVTPSVCVPVKPPPSSGTSNPGPGWWWCEGPTNEKEVTLTSALLPPPTTITTITTTTIPASNNEEEIICPTETTVQLEPLSILTLPRSPKRWKLPSFDDPTPVLKPNKVLEGDVTMAQTEVNEADTSTKLPDIKLELNYKLSLDNLTEVQTQMDTSLSTTFKFKLDDNEYITTNWKKNENSIISSMEKKAEDSSEEAWNKKRVLEKNLKNLALNRDCPNHVDTPLTLNMKEEIWWPYGLSQDESNHFHILNMSRCQKRRSAVDVTSFRFFQRSPKKVKLERSVDPLLEPPAIHISLSGKNLNIEPGINSSSLNVVHQPTRTIKLINSNEMDTDSTVSLYLRPRLVPSKRSGETGMFWPHLPSPPTKRRKESCVSLTGQAGVVATVEEACGNFTSQAGMVATLEKACGSLTGQAGMVATLEEACGSLTGQAGMVATLEEACGSLTGQAGMLTTLKESYGSFASQAGMVATLNEECGSPVEYVRHLDAFEFYRAEDEREWARRYEEVHVDTKSASAMFKLLQAKLQYSAAYPHFLSLLHHLLLLPSEVAAPDAWILYDRVVQQLVTQRPDGEDREVQLLDINVSEIVKLIASERELTESRRKISKLEADFADVVTDLNSKEQQLYAVTQEKEDLTQTLSQVRAQLEAEVRSGQEGSQRVSHLEARVEELTTQLREVAKGCVSDDVKATIAKDASDSSKGAPPPPPPPPMMNGIPPPPPPMMNGGPPPPPPMMNGGPPPPPPMMQGGPPPPPMMNGGPPLPSQNKQNRPSKQVPRSANQLRAFNWSKMPEGRVGGTIFDKLDESCLYKFMDLEDIDRTFDASAGRKTGGEGEKTLERIKSQKMHQISFLENRRQQNCTILLSKLKMTNEELVKVLLKMDSDGELAPDMVEQLLKFTPTVEEKTMLEEHQDEMDTLARADRFLFQISKIEHYEERLRCLLYQKKYRERLGECEPRMTAVSMATRELTNSKRLKKLIEIVLAFGNYMNKGARGGAYGFRMSSLNKLTDVKASSNRSITLLHYILRVSEKQWRDVLRLDDDFPSLKEAAKVNITELEKEMCGLREGLSFIEREVAWHRGQGSPPPGDRFRLAMNEFSALARDKFTNLEAQFTLMKSQFEGVTKLFGEDSKTTQPEDFFGTFDSFIDTFRDVKKDLENMRKKEEEEERKKKEAERREVERERRAKERSIRQQAGGAGGAGTGAGGAGGGAGGDSSSGGENENDFDDLISALRSGDVFGKDIDKMRRKKKQSFSGGARESTRERVTGSHKYA</sequence>
<feature type="region of interest" description="Disordered" evidence="2">
    <location>
        <begin position="1652"/>
        <end position="1763"/>
    </location>
</feature>
<feature type="region of interest" description="Disordered" evidence="2">
    <location>
        <begin position="1184"/>
        <end position="1272"/>
    </location>
</feature>
<keyword evidence="6" id="KW-1185">Reference proteome</keyword>
<protein>
    <submittedName>
        <fullName evidence="5">Uncharacterized protein</fullName>
    </submittedName>
</protein>
<reference evidence="5" key="1">
    <citation type="submission" date="2023-10" db="EMBL/GenBank/DDBJ databases">
        <title>Genome assemblies of two species of porcelain crab, Petrolisthes cinctipes and Petrolisthes manimaculis (Anomura: Porcellanidae).</title>
        <authorList>
            <person name="Angst P."/>
        </authorList>
    </citation>
    <scope>NUCLEOTIDE SEQUENCE</scope>
    <source>
        <strain evidence="5">PB745_01</strain>
        <tissue evidence="5">Gill</tissue>
    </source>
</reference>
<evidence type="ECO:0000313" key="6">
    <source>
        <dbReference type="Proteomes" id="UP001286313"/>
    </source>
</evidence>
<feature type="coiled-coil region" evidence="1">
    <location>
        <begin position="1086"/>
        <end position="1176"/>
    </location>
</feature>
<keyword evidence="1" id="KW-0175">Coiled coil</keyword>
<dbReference type="SMART" id="SM01139">
    <property type="entry name" value="Drf_FH3"/>
    <property type="match status" value="1"/>
</dbReference>
<dbReference type="Pfam" id="PF06367">
    <property type="entry name" value="Drf_FH3"/>
    <property type="match status" value="1"/>
</dbReference>
<feature type="region of interest" description="Disordered" evidence="2">
    <location>
        <begin position="19"/>
        <end position="53"/>
    </location>
</feature>
<evidence type="ECO:0000313" key="5">
    <source>
        <dbReference type="EMBL" id="KAK3864706.1"/>
    </source>
</evidence>
<evidence type="ECO:0000259" key="4">
    <source>
        <dbReference type="PROSITE" id="PS51444"/>
    </source>
</evidence>
<dbReference type="Proteomes" id="UP001286313">
    <property type="component" value="Unassembled WGS sequence"/>
</dbReference>
<feature type="region of interest" description="Disordered" evidence="2">
    <location>
        <begin position="501"/>
        <end position="522"/>
    </location>
</feature>